<evidence type="ECO:0000313" key="8">
    <source>
        <dbReference type="Proteomes" id="UP000198539"/>
    </source>
</evidence>
<dbReference type="CDD" id="cd07023">
    <property type="entry name" value="S49_Sppa_N_C"/>
    <property type="match status" value="1"/>
</dbReference>
<dbReference type="AlphaFoldDB" id="A0A1H2R4J6"/>
<keyword evidence="3" id="KW-0378">Hydrolase</keyword>
<dbReference type="GO" id="GO:0006508">
    <property type="term" value="P:proteolysis"/>
    <property type="evidence" value="ECO:0007669"/>
    <property type="project" value="UniProtKB-KW"/>
</dbReference>
<feature type="domain" description="Peptidase S49" evidence="6">
    <location>
        <begin position="169"/>
        <end position="304"/>
    </location>
</feature>
<evidence type="ECO:0000256" key="4">
    <source>
        <dbReference type="ARBA" id="ARBA00022825"/>
    </source>
</evidence>
<organism evidence="7 8">
    <name type="scientific">Roseicitreum antarcticum</name>
    <dbReference type="NCBI Taxonomy" id="564137"/>
    <lineage>
        <taxon>Bacteria</taxon>
        <taxon>Pseudomonadati</taxon>
        <taxon>Pseudomonadota</taxon>
        <taxon>Alphaproteobacteria</taxon>
        <taxon>Rhodobacterales</taxon>
        <taxon>Paracoccaceae</taxon>
        <taxon>Roseicitreum</taxon>
    </lineage>
</organism>
<dbReference type="STRING" id="564137.SAMN04488238_101178"/>
<dbReference type="PANTHER" id="PTHR42987:SF8">
    <property type="entry name" value="PROTEINASE"/>
    <property type="match status" value="1"/>
</dbReference>
<accession>A0A1H2R4J6</accession>
<name>A0A1H2R4J6_9RHOB</name>
<dbReference type="GO" id="GO:0008236">
    <property type="term" value="F:serine-type peptidase activity"/>
    <property type="evidence" value="ECO:0007669"/>
    <property type="project" value="UniProtKB-KW"/>
</dbReference>
<dbReference type="Gene3D" id="6.20.330.10">
    <property type="match status" value="1"/>
</dbReference>
<feature type="compositionally biased region" description="Polar residues" evidence="5">
    <location>
        <begin position="57"/>
        <end position="72"/>
    </location>
</feature>
<protein>
    <submittedName>
        <fullName evidence="7">Serine protease SohB</fullName>
    </submittedName>
</protein>
<proteinExistence type="inferred from homology"/>
<evidence type="ECO:0000256" key="5">
    <source>
        <dbReference type="SAM" id="MobiDB-lite"/>
    </source>
</evidence>
<evidence type="ECO:0000256" key="2">
    <source>
        <dbReference type="ARBA" id="ARBA00022670"/>
    </source>
</evidence>
<gene>
    <name evidence="7" type="ORF">SAMN04488238_101178</name>
</gene>
<dbReference type="Gene3D" id="3.90.226.10">
    <property type="entry name" value="2-enoyl-CoA Hydratase, Chain A, domain 1"/>
    <property type="match status" value="1"/>
</dbReference>
<evidence type="ECO:0000259" key="6">
    <source>
        <dbReference type="Pfam" id="PF01343"/>
    </source>
</evidence>
<comment type="similarity">
    <text evidence="1">Belongs to the peptidase S49 family.</text>
</comment>
<dbReference type="InterPro" id="IPR047272">
    <property type="entry name" value="S49_SppA_C"/>
</dbReference>
<dbReference type="Proteomes" id="UP000198539">
    <property type="component" value="Unassembled WGS sequence"/>
</dbReference>
<dbReference type="InterPro" id="IPR002142">
    <property type="entry name" value="Peptidase_S49"/>
</dbReference>
<dbReference type="InterPro" id="IPR029045">
    <property type="entry name" value="ClpP/crotonase-like_dom_sf"/>
</dbReference>
<evidence type="ECO:0000256" key="1">
    <source>
        <dbReference type="ARBA" id="ARBA00008683"/>
    </source>
</evidence>
<reference evidence="7 8" key="1">
    <citation type="submission" date="2016-10" db="EMBL/GenBank/DDBJ databases">
        <authorList>
            <person name="de Groot N.N."/>
        </authorList>
    </citation>
    <scope>NUCLEOTIDE SEQUENCE [LARGE SCALE GENOMIC DNA]</scope>
    <source>
        <strain evidence="7 8">CGMCC 1.8894</strain>
    </source>
</reference>
<dbReference type="SUPFAM" id="SSF52096">
    <property type="entry name" value="ClpP/crotonase"/>
    <property type="match status" value="1"/>
</dbReference>
<feature type="compositionally biased region" description="Polar residues" evidence="5">
    <location>
        <begin position="22"/>
        <end position="36"/>
    </location>
</feature>
<feature type="region of interest" description="Disordered" evidence="5">
    <location>
        <begin position="1"/>
        <end position="72"/>
    </location>
</feature>
<dbReference type="EMBL" id="FNOM01000001">
    <property type="protein sequence ID" value="SDW13804.1"/>
    <property type="molecule type" value="Genomic_DNA"/>
</dbReference>
<keyword evidence="8" id="KW-1185">Reference proteome</keyword>
<evidence type="ECO:0000313" key="7">
    <source>
        <dbReference type="EMBL" id="SDW13804.1"/>
    </source>
</evidence>
<evidence type="ECO:0000256" key="3">
    <source>
        <dbReference type="ARBA" id="ARBA00022801"/>
    </source>
</evidence>
<dbReference type="Pfam" id="PF01343">
    <property type="entry name" value="Peptidase_S49"/>
    <property type="match status" value="1"/>
</dbReference>
<keyword evidence="2 7" id="KW-0645">Protease</keyword>
<dbReference type="PANTHER" id="PTHR42987">
    <property type="entry name" value="PEPTIDASE S49"/>
    <property type="match status" value="1"/>
</dbReference>
<keyword evidence="4" id="KW-0720">Serine protease</keyword>
<sequence length="355" mass="37723">MRAGRSDLSKSPNQALKGVQRGQGSACTAIKTNGESPSPPWRLHVGAEATAPGLSGDNAQSHTQSAENTSRTIPDAALLRDVSQPTCKLMFRFIPFAKRKPLVAVIRLSGTIAASGGGARLNDAALAPMIERAFRRGKPRAVALVINSPGGSPVQSALIAARVRRLATETGVPVHAFVEDVAASGGYWLATSADHIWIDTCSIIGSIGVISAGFGFHDLLARNGIERRVYAAGTSKSMLDPFRPENPEDVTRLRALQDQIHAAFVEQVQSRRGAALNTETDLFNGNIWVGQGGVDMGLADGIGHLVPKMKATFGDAVRFSVYGQRRPFFQRITGQAMSDAMASVEDRALWASVGL</sequence>